<keyword evidence="4" id="KW-1185">Reference proteome</keyword>
<sequence>MSRLSRRPNGPAVTERAASPPPAEGSPSASGRTASSSSSGYCSDSVPGSPLATHHDRSTQTPSPASQAVAHAQQRLDRARRGGRSHEPWPRPTSPCRERSEASAGVMRDQVVELAEELRRMGDEFNQLYFNRVPAGRNGQIARPGQQLQPHHDAGVMRFLGRLMGRLLQLILWRR</sequence>
<reference evidence="3 4" key="1">
    <citation type="submission" date="2020-06" db="EMBL/GenBank/DDBJ databases">
        <authorList>
            <consortium name="Wellcome Sanger Institute Data Sharing"/>
        </authorList>
    </citation>
    <scope>NUCLEOTIDE SEQUENCE [LARGE SCALE GENOMIC DNA]</scope>
</reference>
<evidence type="ECO:0000256" key="1">
    <source>
        <dbReference type="SAM" id="MobiDB-lite"/>
    </source>
</evidence>
<gene>
    <name evidence="3" type="primary">bcl2l11</name>
</gene>
<organism evidence="3 4">
    <name type="scientific">Denticeps clupeoides</name>
    <name type="common">denticle herring</name>
    <dbReference type="NCBI Taxonomy" id="299321"/>
    <lineage>
        <taxon>Eukaryota</taxon>
        <taxon>Metazoa</taxon>
        <taxon>Chordata</taxon>
        <taxon>Craniata</taxon>
        <taxon>Vertebrata</taxon>
        <taxon>Euteleostomi</taxon>
        <taxon>Actinopterygii</taxon>
        <taxon>Neopterygii</taxon>
        <taxon>Teleostei</taxon>
        <taxon>Clupei</taxon>
        <taxon>Clupeiformes</taxon>
        <taxon>Denticipitoidei</taxon>
        <taxon>Denticipitidae</taxon>
        <taxon>Denticeps</taxon>
    </lineage>
</organism>
<dbReference type="Proteomes" id="UP000694580">
    <property type="component" value="Chromosome 8"/>
</dbReference>
<feature type="compositionally biased region" description="Low complexity" evidence="1">
    <location>
        <begin position="25"/>
        <end position="49"/>
    </location>
</feature>
<reference evidence="3" key="2">
    <citation type="submission" date="2025-08" db="UniProtKB">
        <authorList>
            <consortium name="Ensembl"/>
        </authorList>
    </citation>
    <scope>IDENTIFICATION</scope>
</reference>
<dbReference type="Ensembl" id="ENSDCDT00010023689.1">
    <property type="protein sequence ID" value="ENSDCDP00010021580.1"/>
    <property type="gene ID" value="ENSDCDG00010010597.1"/>
</dbReference>
<evidence type="ECO:0000313" key="3">
    <source>
        <dbReference type="Ensembl" id="ENSDCDP00010021580.1"/>
    </source>
</evidence>
<dbReference type="RefSeq" id="XP_028844537.1">
    <property type="nucleotide sequence ID" value="XM_028988704.1"/>
</dbReference>
<dbReference type="InterPro" id="IPR015040">
    <property type="entry name" value="Bcl-x_interacting_BH3_dom"/>
</dbReference>
<feature type="compositionally biased region" description="Basic and acidic residues" evidence="1">
    <location>
        <begin position="74"/>
        <end position="89"/>
    </location>
</feature>
<dbReference type="CTD" id="10018"/>
<dbReference type="Pfam" id="PF08945">
    <property type="entry name" value="Bclx_interact"/>
    <property type="match status" value="1"/>
</dbReference>
<evidence type="ECO:0000313" key="4">
    <source>
        <dbReference type="Proteomes" id="UP000694580"/>
    </source>
</evidence>
<reference evidence="3" key="3">
    <citation type="submission" date="2025-09" db="UniProtKB">
        <authorList>
            <consortium name="Ensembl"/>
        </authorList>
    </citation>
    <scope>IDENTIFICATION</scope>
</reference>
<feature type="region of interest" description="Disordered" evidence="1">
    <location>
        <begin position="1"/>
        <end position="106"/>
    </location>
</feature>
<feature type="domain" description="Bcl-x interacting BH3" evidence="2">
    <location>
        <begin position="113"/>
        <end position="132"/>
    </location>
</feature>
<proteinExistence type="predicted"/>
<accession>A0AAY4BKY5</accession>
<dbReference type="GeneID" id="114795439"/>
<evidence type="ECO:0000259" key="2">
    <source>
        <dbReference type="Pfam" id="PF08945"/>
    </source>
</evidence>
<dbReference type="AlphaFoldDB" id="A0AAY4BKY5"/>
<dbReference type="GeneTree" id="ENSGT00940000178131"/>
<protein>
    <recommendedName>
        <fullName evidence="2">Bcl-x interacting BH3 domain-containing protein</fullName>
    </recommendedName>
</protein>
<name>A0AAY4BKY5_9TELE</name>